<evidence type="ECO:0000256" key="12">
    <source>
        <dbReference type="SAM" id="SignalP"/>
    </source>
</evidence>
<reference evidence="14 15" key="1">
    <citation type="submission" date="2025-04" db="UniProtKB">
        <authorList>
            <consortium name="RefSeq"/>
        </authorList>
    </citation>
    <scope>IDENTIFICATION</scope>
</reference>
<dbReference type="RefSeq" id="XP_022098040.1">
    <property type="nucleotide sequence ID" value="XM_022242348.1"/>
</dbReference>
<keyword evidence="5" id="KW-0808">Transferase</keyword>
<protein>
    <recommendedName>
        <fullName evidence="11">Mannosyltransferase</fullName>
        <ecNumber evidence="11">2.4.1.-</ecNumber>
    </recommendedName>
</protein>
<dbReference type="RefSeq" id="XP_022098044.1">
    <property type="nucleotide sequence ID" value="XM_022242352.1"/>
</dbReference>
<name>A0A8B7YZC1_ACAPL</name>
<evidence type="ECO:0000256" key="1">
    <source>
        <dbReference type="ARBA" id="ARBA00004477"/>
    </source>
</evidence>
<dbReference type="OMA" id="HGIHPRY"/>
<feature type="transmembrane region" description="Helical" evidence="11">
    <location>
        <begin position="124"/>
        <end position="140"/>
    </location>
</feature>
<comment type="pathway">
    <text evidence="2">Glycolipid biosynthesis; glycosylphosphatidylinositol-anchor biosynthesis.</text>
</comment>
<dbReference type="RefSeq" id="XP_022098042.1">
    <property type="nucleotide sequence ID" value="XM_022242350.1"/>
</dbReference>
<feature type="transmembrane region" description="Helical" evidence="11">
    <location>
        <begin position="372"/>
        <end position="394"/>
    </location>
</feature>
<feature type="signal peptide" evidence="12">
    <location>
        <begin position="1"/>
        <end position="23"/>
    </location>
</feature>
<dbReference type="PANTHER" id="PTHR22760:SF3">
    <property type="entry name" value="GPI MANNOSYLTRANSFERASE 4"/>
    <property type="match status" value="1"/>
</dbReference>
<dbReference type="RefSeq" id="XP_022098041.1">
    <property type="nucleotide sequence ID" value="XM_022242349.1"/>
</dbReference>
<evidence type="ECO:0000256" key="11">
    <source>
        <dbReference type="RuleBase" id="RU363075"/>
    </source>
</evidence>
<evidence type="ECO:0000256" key="6">
    <source>
        <dbReference type="ARBA" id="ARBA00022692"/>
    </source>
</evidence>
<dbReference type="OrthoDB" id="10066429at2759"/>
<dbReference type="AlphaFoldDB" id="A0A8B7YZC1"/>
<keyword evidence="9 11" id="KW-0472">Membrane</keyword>
<evidence type="ECO:0000313" key="13">
    <source>
        <dbReference type="Proteomes" id="UP000694845"/>
    </source>
</evidence>
<dbReference type="Pfam" id="PF03901">
    <property type="entry name" value="Glyco_transf_22"/>
    <property type="match status" value="1"/>
</dbReference>
<evidence type="ECO:0000313" key="19">
    <source>
        <dbReference type="RefSeq" id="XP_022098045.1"/>
    </source>
</evidence>
<dbReference type="GO" id="GO:0006506">
    <property type="term" value="P:GPI anchor biosynthetic process"/>
    <property type="evidence" value="ECO:0007669"/>
    <property type="project" value="UniProtKB-KW"/>
</dbReference>
<dbReference type="KEGG" id="aplc:110983247"/>
<feature type="transmembrane region" description="Helical" evidence="11">
    <location>
        <begin position="348"/>
        <end position="365"/>
    </location>
</feature>
<comment type="similarity">
    <text evidence="10">Belongs to the glycosyltransferase 22 family. PIGZ subfamily.</text>
</comment>
<evidence type="ECO:0000256" key="5">
    <source>
        <dbReference type="ARBA" id="ARBA00022679"/>
    </source>
</evidence>
<evidence type="ECO:0000256" key="3">
    <source>
        <dbReference type="ARBA" id="ARBA00022502"/>
    </source>
</evidence>
<feature type="transmembrane region" description="Helical" evidence="11">
    <location>
        <begin position="231"/>
        <end position="252"/>
    </location>
</feature>
<evidence type="ECO:0000256" key="10">
    <source>
        <dbReference type="ARBA" id="ARBA00038466"/>
    </source>
</evidence>
<evidence type="ECO:0000313" key="15">
    <source>
        <dbReference type="RefSeq" id="XP_022098041.1"/>
    </source>
</evidence>
<evidence type="ECO:0000313" key="17">
    <source>
        <dbReference type="RefSeq" id="XP_022098043.1"/>
    </source>
</evidence>
<feature type="transmembrane region" description="Helical" evidence="11">
    <location>
        <begin position="308"/>
        <end position="328"/>
    </location>
</feature>
<keyword evidence="12" id="KW-0732">Signal</keyword>
<comment type="subcellular location">
    <subcellularLocation>
        <location evidence="1 11">Endoplasmic reticulum membrane</location>
        <topology evidence="1 11">Multi-pass membrane protein</topology>
    </subcellularLocation>
</comment>
<keyword evidence="13" id="KW-1185">Reference proteome</keyword>
<proteinExistence type="inferred from homology"/>
<dbReference type="CTD" id="80235"/>
<feature type="transmembrane region" description="Helical" evidence="11">
    <location>
        <begin position="400"/>
        <end position="419"/>
    </location>
</feature>
<dbReference type="Proteomes" id="UP000694845">
    <property type="component" value="Unplaced"/>
</dbReference>
<evidence type="ECO:0000256" key="8">
    <source>
        <dbReference type="ARBA" id="ARBA00022989"/>
    </source>
</evidence>
<feature type="chain" id="PRO_5044665644" description="Mannosyltransferase" evidence="12">
    <location>
        <begin position="24"/>
        <end position="603"/>
    </location>
</feature>
<keyword evidence="8 11" id="KW-1133">Transmembrane helix</keyword>
<evidence type="ECO:0000313" key="16">
    <source>
        <dbReference type="RefSeq" id="XP_022098042.1"/>
    </source>
</evidence>
<sequence length="603" mass="68500">MGYTIWALFVVVRILLCLWPMNGYIHPDEFFQNTEPLAGDIIGLNVVRTWDFNSTRPIRSVFFPYITSGLTMKVLQYADAVGIMPLSPYTLLVFPRLMMAMLSLLCIDYPIYTICKLLEMKAEICLTIFASSYVTLVYYTRTFSNSYETMAFSLLLLLVVDSRLDQFKSTPSKNTEGRPNHAFWIGVFIVEATFNRVTFPCFALIPFIFWLTGSAFEFGVHAIREVTSNCLALLPGCLTMLVSNVLIDSIYYGTLDSAVLTNPQLLYRSLNFDLLFKNVTVTPLNCLLYNLDMHNLARHGFNSRITHALFNLPMLCLPLVICFVSEVFSLVRGRFQTTSTGFAGSSSRAFFALCFVTPLFLVSIVPHHEPRFIVPLLVPLVLLYAEFVMSGAFIPNVPWIIWNVLGCIMFGFVHQGGVIPSIMHTHSLVSQPAQTPIQYHFVYYHTYMPPRHLALYNQSVSSVLSVNKPTLKPGELSNTMTIHDLMGADRLVLSSTVNNLLSSKHTPVPRLFKKEVYVFAPASLDPVFCRLGVKHNFKLVKSFFPHISMEDLPEFMPAYTCVAEPHRSFRNQKSLQKWQTMFSLNMYKAEMVQIVPHIEDPVM</sequence>
<gene>
    <name evidence="14 15 16 17 18 19" type="primary">LOC110983247</name>
</gene>
<evidence type="ECO:0000256" key="7">
    <source>
        <dbReference type="ARBA" id="ARBA00022824"/>
    </source>
</evidence>
<evidence type="ECO:0000256" key="2">
    <source>
        <dbReference type="ARBA" id="ARBA00004687"/>
    </source>
</evidence>
<dbReference type="InterPro" id="IPR005599">
    <property type="entry name" value="GPI_mannosylTrfase"/>
</dbReference>
<evidence type="ECO:0000313" key="14">
    <source>
        <dbReference type="RefSeq" id="XP_022098040.1"/>
    </source>
</evidence>
<dbReference type="GO" id="GO:0005789">
    <property type="term" value="C:endoplasmic reticulum membrane"/>
    <property type="evidence" value="ECO:0007669"/>
    <property type="project" value="UniProtKB-SubCell"/>
</dbReference>
<organism evidence="13 16">
    <name type="scientific">Acanthaster planci</name>
    <name type="common">Crown-of-thorns starfish</name>
    <dbReference type="NCBI Taxonomy" id="133434"/>
    <lineage>
        <taxon>Eukaryota</taxon>
        <taxon>Metazoa</taxon>
        <taxon>Echinodermata</taxon>
        <taxon>Eleutherozoa</taxon>
        <taxon>Asterozoa</taxon>
        <taxon>Asteroidea</taxon>
        <taxon>Valvatacea</taxon>
        <taxon>Valvatida</taxon>
        <taxon>Acanthasteridae</taxon>
        <taxon>Acanthaster</taxon>
    </lineage>
</organism>
<feature type="transmembrane region" description="Helical" evidence="11">
    <location>
        <begin position="93"/>
        <end position="112"/>
    </location>
</feature>
<dbReference type="PANTHER" id="PTHR22760">
    <property type="entry name" value="GLYCOSYLTRANSFERASE"/>
    <property type="match status" value="1"/>
</dbReference>
<dbReference type="EC" id="2.4.1.-" evidence="11"/>
<keyword evidence="3" id="KW-0337">GPI-anchor biosynthesis</keyword>
<evidence type="ECO:0000256" key="4">
    <source>
        <dbReference type="ARBA" id="ARBA00022676"/>
    </source>
</evidence>
<keyword evidence="7 11" id="KW-0256">Endoplasmic reticulum</keyword>
<keyword evidence="6 11" id="KW-0812">Transmembrane</keyword>
<dbReference type="GeneID" id="110983247"/>
<accession>A0A8B7YZC1</accession>
<dbReference type="RefSeq" id="XP_022098045.1">
    <property type="nucleotide sequence ID" value="XM_022242353.1"/>
</dbReference>
<dbReference type="GO" id="GO:0000026">
    <property type="term" value="F:alpha-1,2-mannosyltransferase activity"/>
    <property type="evidence" value="ECO:0007669"/>
    <property type="project" value="TreeGrafter"/>
</dbReference>
<dbReference type="RefSeq" id="XP_022098043.1">
    <property type="nucleotide sequence ID" value="XM_022242351.1"/>
</dbReference>
<evidence type="ECO:0000256" key="9">
    <source>
        <dbReference type="ARBA" id="ARBA00023136"/>
    </source>
</evidence>
<keyword evidence="4 11" id="KW-0328">Glycosyltransferase</keyword>
<evidence type="ECO:0000313" key="18">
    <source>
        <dbReference type="RefSeq" id="XP_022098044.1"/>
    </source>
</evidence>